<sequence length="668" mass="77143">MGDLFLFFPESQKRAEILEYCAKRLETRFLVLDEPASGLLTVELKNRDLEFEATHLKLLKPVNQTALDGEDNRQEFDVYTRDVFKDVNSDTFFLPCERAHIAQLVLLSFTIDDEFRKLISGMETKHKFHEETPLVSALQRLELLENYAPLHTDSKKKTVFPKFQLIPNTQAVRNYYGEEVAFYFAWMNHFTLWLVFPAVVGLAYYLYTQKTEISVDNNPYVPFFSFGMVIWATLFNKFWRRESNRWAQKWGTLNEEDVDEIRPEFTGTMRKSPITGLMERYSPDWLRYCKYFGSALVTSVMLFIAFSVMVCSLNLQGYIHNNGMFHVPALAKFSAPGEIFDPVNGDFLPCLVPTIVHSLAIMVLNQYIYRRIAVGLTDWENHRTESSFENSLILKRFLFEAFDCYISLFYLAFYELDVMKVRTELVALYTADCIRRLLTETVIPLLLQLLSARGERDNMKRLKDKYGEKESVTQALEDSKKDKYEQFDDFLEMVIEFGYVTMFASAFPLGAALSLVYNVVEMKSDAIKLSWACQRPPSMRAANIGTWQTVLSTMTVLAAITNVMIFGFGSDQMMEWLPGWYTDLGGKRELAEGMGRFVVGGVFVIEHVVLMVVMFLHYAIPDMPSDVQVEVARRAYEDHKAFLKAKKQERLRLSGKLKVEEPVAAMAQ</sequence>
<dbReference type="GO" id="GO:0005254">
    <property type="term" value="F:chloride channel activity"/>
    <property type="evidence" value="ECO:0007669"/>
    <property type="project" value="TreeGrafter"/>
</dbReference>
<keyword evidence="8" id="KW-1185">Reference proteome</keyword>
<comment type="subcellular location">
    <subcellularLocation>
        <location evidence="1">Membrane</location>
        <topology evidence="1">Multi-pass membrane protein</topology>
    </subcellularLocation>
</comment>
<evidence type="ECO:0000256" key="2">
    <source>
        <dbReference type="ARBA" id="ARBA00022692"/>
    </source>
</evidence>
<feature type="transmembrane region" description="Helical" evidence="5">
    <location>
        <begin position="497"/>
        <end position="520"/>
    </location>
</feature>
<dbReference type="PANTHER" id="PTHR12308">
    <property type="entry name" value="ANOCTAMIN"/>
    <property type="match status" value="1"/>
</dbReference>
<feature type="transmembrane region" description="Helical" evidence="5">
    <location>
        <begin position="541"/>
        <end position="568"/>
    </location>
</feature>
<reference evidence="7 8" key="1">
    <citation type="journal article" date="2015" name="Genome Biol. Evol.">
        <title>Comparative Genomics of a Bacterivorous Green Alga Reveals Evolutionary Causalities and Consequences of Phago-Mixotrophic Mode of Nutrition.</title>
        <authorList>
            <person name="Burns J.A."/>
            <person name="Paasch A."/>
            <person name="Narechania A."/>
            <person name="Kim E."/>
        </authorList>
    </citation>
    <scope>NUCLEOTIDE SEQUENCE [LARGE SCALE GENOMIC DNA]</scope>
    <source>
        <strain evidence="7 8">PLY_AMNH</strain>
    </source>
</reference>
<dbReference type="InterPro" id="IPR007632">
    <property type="entry name" value="Anoctamin"/>
</dbReference>
<protein>
    <recommendedName>
        <fullName evidence="6">Anoctamin transmembrane domain-containing protein</fullName>
    </recommendedName>
</protein>
<evidence type="ECO:0000256" key="3">
    <source>
        <dbReference type="ARBA" id="ARBA00022989"/>
    </source>
</evidence>
<evidence type="ECO:0000259" key="6">
    <source>
        <dbReference type="Pfam" id="PF04547"/>
    </source>
</evidence>
<evidence type="ECO:0000256" key="1">
    <source>
        <dbReference type="ARBA" id="ARBA00004141"/>
    </source>
</evidence>
<dbReference type="AlphaFoldDB" id="A0AAE0BIX9"/>
<feature type="transmembrane region" description="Helical" evidence="5">
    <location>
        <begin position="346"/>
        <end position="364"/>
    </location>
</feature>
<dbReference type="Proteomes" id="UP001190700">
    <property type="component" value="Unassembled WGS sequence"/>
</dbReference>
<dbReference type="GO" id="GO:0016020">
    <property type="term" value="C:membrane"/>
    <property type="evidence" value="ECO:0007669"/>
    <property type="project" value="UniProtKB-SubCell"/>
</dbReference>
<evidence type="ECO:0000256" key="4">
    <source>
        <dbReference type="ARBA" id="ARBA00023136"/>
    </source>
</evidence>
<dbReference type="InterPro" id="IPR049452">
    <property type="entry name" value="Anoctamin_TM"/>
</dbReference>
<organism evidence="7 8">
    <name type="scientific">Cymbomonas tetramitiformis</name>
    <dbReference type="NCBI Taxonomy" id="36881"/>
    <lineage>
        <taxon>Eukaryota</taxon>
        <taxon>Viridiplantae</taxon>
        <taxon>Chlorophyta</taxon>
        <taxon>Pyramimonadophyceae</taxon>
        <taxon>Pyramimonadales</taxon>
        <taxon>Pyramimonadaceae</taxon>
        <taxon>Cymbomonas</taxon>
    </lineage>
</organism>
<evidence type="ECO:0000313" key="7">
    <source>
        <dbReference type="EMBL" id="KAK3237448.1"/>
    </source>
</evidence>
<feature type="transmembrane region" description="Helical" evidence="5">
    <location>
        <begin position="219"/>
        <end position="239"/>
    </location>
</feature>
<evidence type="ECO:0000313" key="8">
    <source>
        <dbReference type="Proteomes" id="UP001190700"/>
    </source>
</evidence>
<evidence type="ECO:0000256" key="5">
    <source>
        <dbReference type="SAM" id="Phobius"/>
    </source>
</evidence>
<feature type="transmembrane region" description="Helical" evidence="5">
    <location>
        <begin position="180"/>
        <end position="207"/>
    </location>
</feature>
<keyword evidence="4 5" id="KW-0472">Membrane</keyword>
<comment type="caution">
    <text evidence="7">The sequence shown here is derived from an EMBL/GenBank/DDBJ whole genome shotgun (WGS) entry which is preliminary data.</text>
</comment>
<accession>A0AAE0BIX9</accession>
<gene>
    <name evidence="7" type="ORF">CYMTET_52480</name>
</gene>
<proteinExistence type="predicted"/>
<dbReference type="EMBL" id="LGRX02034590">
    <property type="protein sequence ID" value="KAK3237448.1"/>
    <property type="molecule type" value="Genomic_DNA"/>
</dbReference>
<keyword evidence="3 5" id="KW-1133">Transmembrane helix</keyword>
<feature type="transmembrane region" description="Helical" evidence="5">
    <location>
        <begin position="291"/>
        <end position="315"/>
    </location>
</feature>
<keyword evidence="2 5" id="KW-0812">Transmembrane</keyword>
<dbReference type="Pfam" id="PF04547">
    <property type="entry name" value="Anoctamin"/>
    <property type="match status" value="1"/>
</dbReference>
<dbReference type="PANTHER" id="PTHR12308:SF73">
    <property type="entry name" value="ANOCTAMIN"/>
    <property type="match status" value="1"/>
</dbReference>
<feature type="transmembrane region" description="Helical" evidence="5">
    <location>
        <begin position="597"/>
        <end position="620"/>
    </location>
</feature>
<feature type="domain" description="Anoctamin transmembrane" evidence="6">
    <location>
        <begin position="172"/>
        <end position="634"/>
    </location>
</feature>
<name>A0AAE0BIX9_9CHLO</name>